<proteinExistence type="predicted"/>
<gene>
    <name evidence="1" type="ORF">MM415A00396_0005</name>
    <name evidence="2" type="ORF">TM448B00641_0020</name>
</gene>
<evidence type="ECO:0000313" key="1">
    <source>
        <dbReference type="EMBL" id="QJA82569.1"/>
    </source>
</evidence>
<organism evidence="1">
    <name type="scientific">viral metagenome</name>
    <dbReference type="NCBI Taxonomy" id="1070528"/>
    <lineage>
        <taxon>unclassified sequences</taxon>
        <taxon>metagenomes</taxon>
        <taxon>organismal metagenomes</taxon>
    </lineage>
</organism>
<protein>
    <submittedName>
        <fullName evidence="1">Uncharacterized protein</fullName>
    </submittedName>
</protein>
<reference evidence="1" key="1">
    <citation type="submission" date="2020-03" db="EMBL/GenBank/DDBJ databases">
        <title>The deep terrestrial virosphere.</title>
        <authorList>
            <person name="Holmfeldt K."/>
            <person name="Nilsson E."/>
            <person name="Simone D."/>
            <person name="Lopez-Fernandez M."/>
            <person name="Wu X."/>
            <person name="de Brujin I."/>
            <person name="Lundin D."/>
            <person name="Andersson A."/>
            <person name="Bertilsson S."/>
            <person name="Dopson M."/>
        </authorList>
    </citation>
    <scope>NUCLEOTIDE SEQUENCE</scope>
    <source>
        <strain evidence="1">MM415A00396</strain>
        <strain evidence="2">TM448B00641</strain>
    </source>
</reference>
<accession>A0A6M3KKJ6</accession>
<dbReference type="EMBL" id="MT144641">
    <property type="protein sequence ID" value="QJH96153.1"/>
    <property type="molecule type" value="Genomic_DNA"/>
</dbReference>
<dbReference type="InterPro" id="IPR009901">
    <property type="entry name" value="Phage_VT1-Sakai_H0025"/>
</dbReference>
<sequence length="176" mass="19446">MVATLVHSGARLWSINALAEEFGIDRRTVKKRLEGITPAGEVNGYQAWRLRDVAIAVMGPQAAYAGDPDFIDPDKLNPTDRLSHYRAEREKSKWLAEERHLIPAGEVEQVVATAFKSLAQSLDTLPDVLERDCALGPDEVERAIEVVDAAREGLYQQLLDVCSTLNEMNDDAGENS</sequence>
<dbReference type="EMBL" id="MT142491">
    <property type="protein sequence ID" value="QJA82569.1"/>
    <property type="molecule type" value="Genomic_DNA"/>
</dbReference>
<dbReference type="Pfam" id="PF07278">
    <property type="entry name" value="DUF1441"/>
    <property type="match status" value="1"/>
</dbReference>
<dbReference type="AlphaFoldDB" id="A0A6M3KKJ6"/>
<name>A0A6M3KKJ6_9ZZZZ</name>
<evidence type="ECO:0000313" key="2">
    <source>
        <dbReference type="EMBL" id="QJH96153.1"/>
    </source>
</evidence>